<keyword evidence="6 7" id="KW-0472">Membrane</keyword>
<keyword evidence="4 7" id="KW-0812">Transmembrane</keyword>
<reference evidence="9 10" key="1">
    <citation type="submission" date="2019-08" db="EMBL/GenBank/DDBJ databases">
        <title>Highly reduced genomes of protist endosymbionts show evolutionary convergence.</title>
        <authorList>
            <person name="George E."/>
            <person name="Husnik F."/>
            <person name="Tashyreva D."/>
            <person name="Prokopchuk G."/>
            <person name="Horak A."/>
            <person name="Kwong W.K."/>
            <person name="Lukes J."/>
            <person name="Keeling P.J."/>
        </authorList>
    </citation>
    <scope>NUCLEOTIDE SEQUENCE [LARGE SCALE GENOMIC DNA]</scope>
    <source>
        <strain evidence="9">1605</strain>
    </source>
</reference>
<dbReference type="RefSeq" id="WP_148980853.1">
    <property type="nucleotide sequence ID" value="NZ_CP043315.1"/>
</dbReference>
<dbReference type="PANTHER" id="PTHR30353">
    <property type="entry name" value="INNER MEMBRANE PROTEIN DEDA-RELATED"/>
    <property type="match status" value="1"/>
</dbReference>
<feature type="transmembrane region" description="Helical" evidence="7">
    <location>
        <begin position="40"/>
        <end position="59"/>
    </location>
</feature>
<dbReference type="KEGG" id="cip:FZC35_01260"/>
<evidence type="ECO:0000256" key="2">
    <source>
        <dbReference type="ARBA" id="ARBA00010792"/>
    </source>
</evidence>
<dbReference type="Proteomes" id="UP000325155">
    <property type="component" value="Chromosome"/>
</dbReference>
<evidence type="ECO:0000256" key="3">
    <source>
        <dbReference type="ARBA" id="ARBA00022475"/>
    </source>
</evidence>
<dbReference type="GO" id="GO:0005886">
    <property type="term" value="C:plasma membrane"/>
    <property type="evidence" value="ECO:0007669"/>
    <property type="project" value="UniProtKB-SubCell"/>
</dbReference>
<dbReference type="EMBL" id="CP043315">
    <property type="protein sequence ID" value="QEK38006.1"/>
    <property type="molecule type" value="Genomic_DNA"/>
</dbReference>
<gene>
    <name evidence="9" type="ORF">FZC35_01260</name>
</gene>
<dbReference type="AlphaFoldDB" id="A0A5C0UD94"/>
<comment type="similarity">
    <text evidence="2 7">Belongs to the DedA family.</text>
</comment>
<name>A0A5C0UD94_9PROT</name>
<feature type="transmembrane region" description="Helical" evidence="7">
    <location>
        <begin position="122"/>
        <end position="145"/>
    </location>
</feature>
<dbReference type="InterPro" id="IPR032816">
    <property type="entry name" value="VTT_dom"/>
</dbReference>
<evidence type="ECO:0000256" key="7">
    <source>
        <dbReference type="RuleBase" id="RU367016"/>
    </source>
</evidence>
<organism evidence="9 10">
    <name type="scientific">Candidatus Cytomitobacter indipagum</name>
    <dbReference type="NCBI Taxonomy" id="2601575"/>
    <lineage>
        <taxon>Bacteria</taxon>
        <taxon>Pseudomonadati</taxon>
        <taxon>Pseudomonadota</taxon>
        <taxon>Alphaproteobacteria</taxon>
        <taxon>Holosporales</taxon>
        <taxon>Holosporaceae</taxon>
        <taxon>Candidatus Cytomitobacter</taxon>
    </lineage>
</organism>
<protein>
    <submittedName>
        <fullName evidence="9">DedA family protein</fullName>
    </submittedName>
</protein>
<evidence type="ECO:0000256" key="1">
    <source>
        <dbReference type="ARBA" id="ARBA00004651"/>
    </source>
</evidence>
<comment type="subcellular location">
    <subcellularLocation>
        <location evidence="1 7">Cell membrane</location>
        <topology evidence="1 7">Multi-pass membrane protein</topology>
    </subcellularLocation>
</comment>
<evidence type="ECO:0000256" key="5">
    <source>
        <dbReference type="ARBA" id="ARBA00022989"/>
    </source>
</evidence>
<evidence type="ECO:0000259" key="8">
    <source>
        <dbReference type="Pfam" id="PF09335"/>
    </source>
</evidence>
<dbReference type="InterPro" id="IPR032818">
    <property type="entry name" value="DedA-like"/>
</dbReference>
<feature type="transmembrane region" description="Helical" evidence="7">
    <location>
        <begin position="12"/>
        <end position="33"/>
    </location>
</feature>
<feature type="transmembrane region" description="Helical" evidence="7">
    <location>
        <begin position="94"/>
        <end position="115"/>
    </location>
</feature>
<keyword evidence="5 7" id="KW-1133">Transmembrane helix</keyword>
<sequence>MLIDLVQNYGYWIVLFGSMIEGESIVLTAGMLCAHGVLSFYKICILSFIGTCVADQLLYNLGYYIGPGFLERFSFSRKLFTKLKPLAIKYQNTYILSFRFIYGIRIISPVLIGIIKIDPKKYMILNIIASVIWAVISCAIGYAIGAFTKSLDFNFKYLMIAGTLMILLLLLISKLIANHILKKNNIN</sequence>
<dbReference type="OrthoDB" id="948134at2"/>
<evidence type="ECO:0000313" key="10">
    <source>
        <dbReference type="Proteomes" id="UP000325155"/>
    </source>
</evidence>
<feature type="domain" description="VTT" evidence="8">
    <location>
        <begin position="23"/>
        <end position="142"/>
    </location>
</feature>
<accession>A0A5C0UD94</accession>
<dbReference type="PANTHER" id="PTHR30353:SF0">
    <property type="entry name" value="TRANSMEMBRANE PROTEIN"/>
    <property type="match status" value="1"/>
</dbReference>
<keyword evidence="3 7" id="KW-1003">Cell membrane</keyword>
<evidence type="ECO:0000313" key="9">
    <source>
        <dbReference type="EMBL" id="QEK38006.1"/>
    </source>
</evidence>
<feature type="transmembrane region" description="Helical" evidence="7">
    <location>
        <begin position="157"/>
        <end position="177"/>
    </location>
</feature>
<keyword evidence="10" id="KW-1185">Reference proteome</keyword>
<proteinExistence type="inferred from homology"/>
<dbReference type="Pfam" id="PF09335">
    <property type="entry name" value="VTT_dom"/>
    <property type="match status" value="1"/>
</dbReference>
<evidence type="ECO:0000256" key="4">
    <source>
        <dbReference type="ARBA" id="ARBA00022692"/>
    </source>
</evidence>
<evidence type="ECO:0000256" key="6">
    <source>
        <dbReference type="ARBA" id="ARBA00023136"/>
    </source>
</evidence>